<keyword evidence="3" id="KW-1185">Reference proteome</keyword>
<feature type="domain" description="Isochorismatase-like" evidence="1">
    <location>
        <begin position="9"/>
        <end position="157"/>
    </location>
</feature>
<dbReference type="PANTHER" id="PTHR14119">
    <property type="entry name" value="HYDROLASE"/>
    <property type="match status" value="1"/>
</dbReference>
<dbReference type="OrthoDB" id="9796958at2"/>
<proteinExistence type="predicted"/>
<evidence type="ECO:0000259" key="1">
    <source>
        <dbReference type="Pfam" id="PF00857"/>
    </source>
</evidence>
<name>A0A4R2LDP8_9GAMM</name>
<dbReference type="PANTHER" id="PTHR14119:SF3">
    <property type="entry name" value="ISOCHORISMATASE DOMAIN-CONTAINING PROTEIN 2"/>
    <property type="match status" value="1"/>
</dbReference>
<keyword evidence="2" id="KW-0378">Hydrolase</keyword>
<dbReference type="Pfam" id="PF00857">
    <property type="entry name" value="Isochorismatase"/>
    <property type="match status" value="1"/>
</dbReference>
<dbReference type="EMBL" id="SLWY01000001">
    <property type="protein sequence ID" value="TCO83752.1"/>
    <property type="molecule type" value="Genomic_DNA"/>
</dbReference>
<dbReference type="Gene3D" id="3.40.50.850">
    <property type="entry name" value="Isochorismatase-like"/>
    <property type="match status" value="1"/>
</dbReference>
<gene>
    <name evidence="2" type="ORF">EV699_101136</name>
</gene>
<organism evidence="2 3">
    <name type="scientific">Plasticicumulans lactativorans</name>
    <dbReference type="NCBI Taxonomy" id="1133106"/>
    <lineage>
        <taxon>Bacteria</taxon>
        <taxon>Pseudomonadati</taxon>
        <taxon>Pseudomonadota</taxon>
        <taxon>Gammaproteobacteria</taxon>
        <taxon>Candidatus Competibacteraceae</taxon>
        <taxon>Plasticicumulans</taxon>
    </lineage>
</organism>
<dbReference type="RefSeq" id="WP_132538020.1">
    <property type="nucleotide sequence ID" value="NZ_SLWY01000001.1"/>
</dbReference>
<sequence length="181" mass="19279">MLMRAEHATLLIIDLQERLVGALDRGADVVAHAAWLLGVAARLDVPVLATEQYPRGLGRTVAELAALIPPGATLEKLCFNAAAEPALPARLTAGGRRQCVIAGAEAHVCVLQTALGLRAQGFEVFLVAEAVGSRRVGDQALALQRARDAGCGVVSREMVAFEWLERAGTDTFRAVSRDFIR</sequence>
<dbReference type="InterPro" id="IPR050993">
    <property type="entry name" value="Isochorismatase_domain"/>
</dbReference>
<dbReference type="Proteomes" id="UP000295765">
    <property type="component" value="Unassembled WGS sequence"/>
</dbReference>
<dbReference type="InterPro" id="IPR000868">
    <property type="entry name" value="Isochorismatase-like_dom"/>
</dbReference>
<dbReference type="CDD" id="cd01012">
    <property type="entry name" value="YcaC_related"/>
    <property type="match status" value="1"/>
</dbReference>
<dbReference type="SUPFAM" id="SSF52499">
    <property type="entry name" value="Isochorismatase-like hydrolases"/>
    <property type="match status" value="1"/>
</dbReference>
<evidence type="ECO:0000313" key="3">
    <source>
        <dbReference type="Proteomes" id="UP000295765"/>
    </source>
</evidence>
<protein>
    <submittedName>
        <fullName evidence="2">Isochorismate hydrolase</fullName>
    </submittedName>
</protein>
<comment type="caution">
    <text evidence="2">The sequence shown here is derived from an EMBL/GenBank/DDBJ whole genome shotgun (WGS) entry which is preliminary data.</text>
</comment>
<accession>A0A4R2LDP8</accession>
<evidence type="ECO:0000313" key="2">
    <source>
        <dbReference type="EMBL" id="TCO83752.1"/>
    </source>
</evidence>
<dbReference type="InterPro" id="IPR036380">
    <property type="entry name" value="Isochorismatase-like_sf"/>
</dbReference>
<dbReference type="AlphaFoldDB" id="A0A4R2LDP8"/>
<dbReference type="GO" id="GO:0016787">
    <property type="term" value="F:hydrolase activity"/>
    <property type="evidence" value="ECO:0007669"/>
    <property type="project" value="UniProtKB-KW"/>
</dbReference>
<reference evidence="2 3" key="1">
    <citation type="submission" date="2019-03" db="EMBL/GenBank/DDBJ databases">
        <title>Genomic Encyclopedia of Type Strains, Phase IV (KMG-IV): sequencing the most valuable type-strain genomes for metagenomic binning, comparative biology and taxonomic classification.</title>
        <authorList>
            <person name="Goeker M."/>
        </authorList>
    </citation>
    <scope>NUCLEOTIDE SEQUENCE [LARGE SCALE GENOMIC DNA]</scope>
    <source>
        <strain evidence="2 3">DSM 25287</strain>
    </source>
</reference>